<evidence type="ECO:0000256" key="1">
    <source>
        <dbReference type="SAM" id="MobiDB-lite"/>
    </source>
</evidence>
<evidence type="ECO:0000313" key="3">
    <source>
        <dbReference type="Proteomes" id="UP000316639"/>
    </source>
</evidence>
<evidence type="ECO:0000313" key="2">
    <source>
        <dbReference type="EMBL" id="TWP51315.1"/>
    </source>
</evidence>
<dbReference type="RefSeq" id="WP_146353028.1">
    <property type="nucleotide sequence ID" value="NZ_VOBR01000009.1"/>
</dbReference>
<feature type="compositionally biased region" description="Polar residues" evidence="1">
    <location>
        <begin position="1139"/>
        <end position="1151"/>
    </location>
</feature>
<feature type="compositionally biased region" description="Polar residues" evidence="1">
    <location>
        <begin position="1193"/>
        <end position="1220"/>
    </location>
</feature>
<comment type="caution">
    <text evidence="2">The sequence shown here is derived from an EMBL/GenBank/DDBJ whole genome shotgun (WGS) entry which is preliminary data.</text>
</comment>
<feature type="compositionally biased region" description="Pro residues" evidence="1">
    <location>
        <begin position="553"/>
        <end position="564"/>
    </location>
</feature>
<feature type="compositionally biased region" description="Polar residues" evidence="1">
    <location>
        <begin position="1316"/>
        <end position="1330"/>
    </location>
</feature>
<feature type="compositionally biased region" description="Low complexity" evidence="1">
    <location>
        <begin position="1404"/>
        <end position="1414"/>
    </location>
</feature>
<feature type="compositionally biased region" description="Low complexity" evidence="1">
    <location>
        <begin position="1071"/>
        <end position="1090"/>
    </location>
</feature>
<feature type="compositionally biased region" description="Low complexity" evidence="1">
    <location>
        <begin position="1291"/>
        <end position="1308"/>
    </location>
</feature>
<feature type="compositionally biased region" description="Pro residues" evidence="1">
    <location>
        <begin position="946"/>
        <end position="979"/>
    </location>
</feature>
<feature type="compositionally biased region" description="Low complexity" evidence="1">
    <location>
        <begin position="899"/>
        <end position="909"/>
    </location>
</feature>
<name>A0A563EUD4_9PSEU</name>
<feature type="compositionally biased region" description="Low complexity" evidence="1">
    <location>
        <begin position="764"/>
        <end position="774"/>
    </location>
</feature>
<dbReference type="EMBL" id="VOBR01000009">
    <property type="protein sequence ID" value="TWP51315.1"/>
    <property type="molecule type" value="Genomic_DNA"/>
</dbReference>
<feature type="compositionally biased region" description="Low complexity" evidence="1">
    <location>
        <begin position="1251"/>
        <end position="1269"/>
    </location>
</feature>
<feature type="compositionally biased region" description="Polar residues" evidence="1">
    <location>
        <begin position="1353"/>
        <end position="1373"/>
    </location>
</feature>
<reference evidence="2 3" key="1">
    <citation type="submission" date="2019-07" db="EMBL/GenBank/DDBJ databases">
        <title>Lentzea xizangensis sp. nov., isolated from Qinghai-Tibetan Plateau Soils.</title>
        <authorList>
            <person name="Huang J."/>
        </authorList>
    </citation>
    <scope>NUCLEOTIDE SEQUENCE [LARGE SCALE GENOMIC DNA]</scope>
    <source>
        <strain evidence="2 3">FXJ1.1311</strain>
    </source>
</reference>
<organism evidence="2 3">
    <name type="scientific">Lentzea tibetensis</name>
    <dbReference type="NCBI Taxonomy" id="2591470"/>
    <lineage>
        <taxon>Bacteria</taxon>
        <taxon>Bacillati</taxon>
        <taxon>Actinomycetota</taxon>
        <taxon>Actinomycetes</taxon>
        <taxon>Pseudonocardiales</taxon>
        <taxon>Pseudonocardiaceae</taxon>
        <taxon>Lentzea</taxon>
    </lineage>
</organism>
<feature type="compositionally biased region" description="Polar residues" evidence="1">
    <location>
        <begin position="1240"/>
        <end position="1250"/>
    </location>
</feature>
<gene>
    <name evidence="2" type="ORF">FKR81_17050</name>
</gene>
<protein>
    <submittedName>
        <fullName evidence="2">Uncharacterized protein</fullName>
    </submittedName>
</protein>
<keyword evidence="3" id="KW-1185">Reference proteome</keyword>
<feature type="compositionally biased region" description="Low complexity" evidence="1">
    <location>
        <begin position="1098"/>
        <end position="1114"/>
    </location>
</feature>
<feature type="compositionally biased region" description="Basic and acidic residues" evidence="1">
    <location>
        <begin position="1450"/>
        <end position="1466"/>
    </location>
</feature>
<accession>A0A563EUD4</accession>
<proteinExistence type="predicted"/>
<dbReference type="Proteomes" id="UP000316639">
    <property type="component" value="Unassembled WGS sequence"/>
</dbReference>
<sequence length="1503" mass="157167">MAARGETQVDVEVSALVVPAWRLRWQAPELALVLGERALALAASRRDEADRLKAEALVVFASNRIGRGVRIADRALDALKAAETAAEHQTAWLLRIELAGCARSVGAPLTGFAAVRPVLEAQGVPYALRAAALVEASECIVTVGRGDEPAYALNEADRLYAADTILDSDTKLLLRGLLRAVSAAQLRRWGDIPAAIGAAREGLDLLNQADPAADSGQARGRLTLELVCALMDANKLSDASQAGGPLLERPVRAPSASTAGWLRLALATRVHLPAGRINVAREMLREAASSAERHQLDTLLAESLLALAHVHEVSGELTDALTNLRAAHAAERRRARAVYSVRARLAAEFSGVHRQPSSLHQQLADLLRSDGGPPRPPAADEALPADLKQQLRQWRPVQVRKGEGLKVKRVRRAAEDMTVEGLSAARAHAADRWRMVQPFGEPEDKASDSVDQQPSDRTVPAAGLIASAGAMISGRRRAARVAAGDVDDDSAQTPELEPPAAPQSESVMDMLKAAGLRQGGRRRAKEPDEDSAEPQQWRVEAPAHLRSAEPDEPATPDPLTPDPLPHNYFEPTTAVQPVVGPDGLPSRPPRSSYTTPYGQEPAEPHIDPPASARPSGLAAAFAHGPSDDSDASPADTPTFGSPSGFSGLGAAFGQSDSGARSDTPAFDFGRTPDTEDSRTAGPTPDFGPPQPSTTPDEQGYDFGRARPDPSPDAQGPGSSFDFGREQASLNPDAQVPDFGRRAEENRSAGPGVDFGRVSEDSRSDGSGFDFGGASEDSRSDGPSVGFGRASDESRSDGSGVGFSRASDDPRADGPSVGFGRASEDPRSGWPGADFGRPSTDSSAGGSEFEAPASDVPSFEAPGSDPFGTRARFEALAFEAPSDEQPSGFEAPPVGRAGRRSSGLAAAFGRQPGEQESAFGEPASRIPAPQPERETEPEPEPVKRPVPEPVPEPPAPEQPPVPDPVPSVPVPDEVPTPPEPDLLSSSFLSSADIEDEPPATWQPFGRDSDTPQSDWVQVAQPEASASSASSGFGTPESAYSQPGGDQLGYTELGYAQSGYAQPGVDQPQQPWQVSAPPGAQAAQARPDAFQPEQARPDLAQPGQSPQPGQYQSGASFGLTSPTRSDPGQPGPAQLPDAAQAGQTPGQFGQPYSAQAAQAQPTFGQPAEAQPTFGQPTLAQPTFGEAEQPEPTFGQGVQAQPTFGQGVQGQSTFGQGVQSHPTFGQAAQPEPTFGQAAEAQPTFGQGVQGQSTFGQAAEAPPAFGQAPQGQPTFGQAAEAQPPFGQAAQPEPTFGQGPEGQPTFGQTTQPQYDPAAQPQFGTSQAQPAPTTPAQFDAGHGAQTPDPAQPTPFLLSAPQSGHNTPDTAQGTPGQPVTSPGAPQPAPAEAVAKDPSLPSSRRRSSDMGLAELLAEALVAYETGKRDEEQEERDPESTGPITPVGQPTDQPAELPVDQRFDQRADRPAELPTDRPAANPVEPAIPDTETTGPIRRVEESPFGGWTLPGS</sequence>
<feature type="compositionally biased region" description="Basic and acidic residues" evidence="1">
    <location>
        <begin position="930"/>
        <end position="945"/>
    </location>
</feature>
<feature type="region of interest" description="Disordered" evidence="1">
    <location>
        <begin position="480"/>
        <end position="1503"/>
    </location>
</feature>
<dbReference type="OrthoDB" id="5165923at2"/>